<dbReference type="NCBIfam" id="NF000585">
    <property type="entry name" value="PRK00010.1"/>
    <property type="match status" value="1"/>
</dbReference>
<evidence type="ECO:0000256" key="3">
    <source>
        <dbReference type="ARBA" id="ARBA00022884"/>
    </source>
</evidence>
<dbReference type="InterPro" id="IPR020930">
    <property type="entry name" value="Ribosomal_uL5_bac-type"/>
</dbReference>
<dbReference type="InterPro" id="IPR020929">
    <property type="entry name" value="Ribosomal_uL5_CS"/>
</dbReference>
<protein>
    <recommendedName>
        <fullName evidence="6">Large ribosomal subunit protein uL5</fullName>
    </recommendedName>
</protein>
<keyword evidence="5 6" id="KW-0687">Ribonucleoprotein</keyword>
<accession>A0ABP3P5B6</accession>
<evidence type="ECO:0000256" key="1">
    <source>
        <dbReference type="ARBA" id="ARBA00008553"/>
    </source>
</evidence>
<evidence type="ECO:0000256" key="7">
    <source>
        <dbReference type="SAM" id="MobiDB-lite"/>
    </source>
</evidence>
<feature type="region of interest" description="Disordered" evidence="7">
    <location>
        <begin position="1"/>
        <end position="53"/>
    </location>
</feature>
<proteinExistence type="inferred from homology"/>
<evidence type="ECO:0000256" key="4">
    <source>
        <dbReference type="ARBA" id="ARBA00022980"/>
    </source>
</evidence>
<feature type="compositionally biased region" description="Basic and acidic residues" evidence="7">
    <location>
        <begin position="21"/>
        <end position="38"/>
    </location>
</feature>
<dbReference type="Pfam" id="PF00673">
    <property type="entry name" value="Ribosomal_L5_C"/>
    <property type="match status" value="1"/>
</dbReference>
<dbReference type="PANTHER" id="PTHR11994">
    <property type="entry name" value="60S RIBOSOMAL PROTEIN L11-RELATED"/>
    <property type="match status" value="1"/>
</dbReference>
<dbReference type="SUPFAM" id="SSF55282">
    <property type="entry name" value="RL5-like"/>
    <property type="match status" value="1"/>
</dbReference>
<dbReference type="GO" id="GO:0005840">
    <property type="term" value="C:ribosome"/>
    <property type="evidence" value="ECO:0007669"/>
    <property type="project" value="UniProtKB-KW"/>
</dbReference>
<dbReference type="Pfam" id="PF00281">
    <property type="entry name" value="Ribosomal_L5"/>
    <property type="match status" value="1"/>
</dbReference>
<dbReference type="InterPro" id="IPR022803">
    <property type="entry name" value="Ribosomal_uL5_dom_sf"/>
</dbReference>
<gene>
    <name evidence="6 10" type="primary">rplE</name>
    <name evidence="10" type="ORF">GCM10008942_02470</name>
</gene>
<dbReference type="Gene3D" id="3.30.1440.10">
    <property type="match status" value="1"/>
</dbReference>
<comment type="function">
    <text evidence="6">This is 1 of the proteins that bind and probably mediate the attachment of the 5S RNA into the large ribosomal subunit, where it forms part of the central protuberance. In the 70S ribosome it contacts protein S13 of the 30S subunit (bridge B1b), connecting the 2 subunits; this bridge is implicated in subunit movement. Contacts the P site tRNA; the 5S rRNA and some of its associated proteins might help stabilize positioning of ribosome-bound tRNAs.</text>
</comment>
<reference evidence="11" key="1">
    <citation type="journal article" date="2019" name="Int. J. Syst. Evol. Microbiol.">
        <title>The Global Catalogue of Microorganisms (GCM) 10K type strain sequencing project: providing services to taxonomists for standard genome sequencing and annotation.</title>
        <authorList>
            <consortium name="The Broad Institute Genomics Platform"/>
            <consortium name="The Broad Institute Genome Sequencing Center for Infectious Disease"/>
            <person name="Wu L."/>
            <person name="Ma J."/>
        </authorList>
    </citation>
    <scope>NUCLEOTIDE SEQUENCE [LARGE SCALE GENOMIC DNA]</scope>
    <source>
        <strain evidence="11">JCM 15089</strain>
    </source>
</reference>
<feature type="domain" description="Large ribosomal subunit protein uL5 N-terminal" evidence="8">
    <location>
        <begin position="79"/>
        <end position="134"/>
    </location>
</feature>
<evidence type="ECO:0000256" key="5">
    <source>
        <dbReference type="ARBA" id="ARBA00023274"/>
    </source>
</evidence>
<evidence type="ECO:0000313" key="10">
    <source>
        <dbReference type="EMBL" id="GAA0557507.1"/>
    </source>
</evidence>
<name>A0ABP3P5B6_9PROT</name>
<keyword evidence="3 6" id="KW-0694">RNA-binding</keyword>
<evidence type="ECO:0000313" key="11">
    <source>
        <dbReference type="Proteomes" id="UP001499951"/>
    </source>
</evidence>
<comment type="similarity">
    <text evidence="1 6">Belongs to the universal ribosomal protein uL5 family.</text>
</comment>
<evidence type="ECO:0000259" key="8">
    <source>
        <dbReference type="Pfam" id="PF00281"/>
    </source>
</evidence>
<evidence type="ECO:0000256" key="6">
    <source>
        <dbReference type="HAMAP-Rule" id="MF_01333"/>
    </source>
</evidence>
<sequence length="234" mass="25565">MSEAGKAKPAKGAKGGGNPIEKAKAEAKADKKAKKGESKTAAAPAVGETQKDPNYVPRMKKRYLEVIRPALMKEFGYKNGMQVPKLSKIVLNIGAGEGSQDSKKMVAAQNDLTAIAGQKAIITKAKKAISTFKITAGRPVGVKVTLRQDRMYEFLDRLVTMAMPRIRDFRGVNGKSFDGRGNYAMGLKEHIVFVEIDYDKTETVWGMDIIFNTTAKTDAEAKALLKGFQFPFTN</sequence>
<keyword evidence="11" id="KW-1185">Reference proteome</keyword>
<dbReference type="HAMAP" id="MF_01333_B">
    <property type="entry name" value="Ribosomal_uL5_B"/>
    <property type="match status" value="1"/>
</dbReference>
<keyword evidence="4 6" id="KW-0689">Ribosomal protein</keyword>
<evidence type="ECO:0000259" key="9">
    <source>
        <dbReference type="Pfam" id="PF00673"/>
    </source>
</evidence>
<feature type="domain" description="Large ribosomal subunit protein uL5 C-terminal" evidence="9">
    <location>
        <begin position="139"/>
        <end position="232"/>
    </location>
</feature>
<dbReference type="EMBL" id="BAAADD010000001">
    <property type="protein sequence ID" value="GAA0557507.1"/>
    <property type="molecule type" value="Genomic_DNA"/>
</dbReference>
<dbReference type="InterPro" id="IPR002132">
    <property type="entry name" value="Ribosomal_uL5"/>
</dbReference>
<keyword evidence="2 6" id="KW-0699">rRNA-binding</keyword>
<dbReference type="Proteomes" id="UP001499951">
    <property type="component" value="Unassembled WGS sequence"/>
</dbReference>
<dbReference type="RefSeq" id="WP_344468664.1">
    <property type="nucleotide sequence ID" value="NZ_BAAADD010000001.1"/>
</dbReference>
<evidence type="ECO:0000256" key="2">
    <source>
        <dbReference type="ARBA" id="ARBA00022730"/>
    </source>
</evidence>
<comment type="subunit">
    <text evidence="6">Part of the 50S ribosomal subunit; part of the 5S rRNA/L5/L18/L25 subcomplex. Contacts the 5S rRNA and the P site tRNA. Forms a bridge to the 30S subunit in the 70S ribosome.</text>
</comment>
<keyword evidence="6" id="KW-0820">tRNA-binding</keyword>
<organism evidence="10 11">
    <name type="scientific">Rhizomicrobium electricum</name>
    <dbReference type="NCBI Taxonomy" id="480070"/>
    <lineage>
        <taxon>Bacteria</taxon>
        <taxon>Pseudomonadati</taxon>
        <taxon>Pseudomonadota</taxon>
        <taxon>Alphaproteobacteria</taxon>
        <taxon>Micropepsales</taxon>
        <taxon>Micropepsaceae</taxon>
        <taxon>Rhizomicrobium</taxon>
    </lineage>
</organism>
<comment type="caution">
    <text evidence="10">The sequence shown here is derived from an EMBL/GenBank/DDBJ whole genome shotgun (WGS) entry which is preliminary data.</text>
</comment>
<dbReference type="InterPro" id="IPR031309">
    <property type="entry name" value="Ribosomal_uL5_C"/>
</dbReference>
<dbReference type="InterPro" id="IPR031310">
    <property type="entry name" value="Ribosomal_uL5_N"/>
</dbReference>
<dbReference type="PROSITE" id="PS00358">
    <property type="entry name" value="RIBOSOMAL_L5"/>
    <property type="match status" value="1"/>
</dbReference>